<dbReference type="InterPro" id="IPR016527">
    <property type="entry name" value="ORC4"/>
</dbReference>
<keyword evidence="4" id="KW-0238">DNA-binding</keyword>
<accession>A0A1V2L059</accession>
<feature type="compositionally biased region" description="Basic and acidic residues" evidence="6">
    <location>
        <begin position="216"/>
        <end position="227"/>
    </location>
</feature>
<feature type="compositionally biased region" description="Polar residues" evidence="6">
    <location>
        <begin position="331"/>
        <end position="345"/>
    </location>
</feature>
<dbReference type="InterPro" id="IPR027417">
    <property type="entry name" value="P-loop_NTPase"/>
</dbReference>
<comment type="subcellular location">
    <subcellularLocation>
        <location evidence="1">Nucleus</location>
    </subcellularLocation>
</comment>
<feature type="compositionally biased region" description="Polar residues" evidence="6">
    <location>
        <begin position="156"/>
        <end position="178"/>
    </location>
</feature>
<evidence type="ECO:0000256" key="2">
    <source>
        <dbReference type="ARBA" id="ARBA00005334"/>
    </source>
</evidence>
<dbReference type="AlphaFoldDB" id="A0A1V2L059"/>
<dbReference type="GO" id="GO:0003688">
    <property type="term" value="F:DNA replication origin binding"/>
    <property type="evidence" value="ECO:0007669"/>
    <property type="project" value="TreeGrafter"/>
</dbReference>
<feature type="region of interest" description="Disordered" evidence="6">
    <location>
        <begin position="155"/>
        <end position="477"/>
    </location>
</feature>
<dbReference type="EMBL" id="MPUK01000012">
    <property type="protein sequence ID" value="ONH65289.1"/>
    <property type="molecule type" value="Genomic_DNA"/>
</dbReference>
<feature type="compositionally biased region" description="Acidic residues" evidence="6">
    <location>
        <begin position="228"/>
        <end position="239"/>
    </location>
</feature>
<feature type="compositionally biased region" description="Polar residues" evidence="6">
    <location>
        <begin position="78"/>
        <end position="87"/>
    </location>
</feature>
<feature type="compositionally biased region" description="Low complexity" evidence="6">
    <location>
        <begin position="68"/>
        <end position="77"/>
    </location>
</feature>
<evidence type="ECO:0000256" key="1">
    <source>
        <dbReference type="ARBA" id="ARBA00004123"/>
    </source>
</evidence>
<keyword evidence="3" id="KW-0235">DNA replication</keyword>
<dbReference type="GO" id="GO:0006270">
    <property type="term" value="P:DNA replication initiation"/>
    <property type="evidence" value="ECO:0007669"/>
    <property type="project" value="TreeGrafter"/>
</dbReference>
<dbReference type="PANTHER" id="PTHR12087:SF0">
    <property type="entry name" value="ORIGIN RECOGNITION COMPLEX SUBUNIT 4"/>
    <property type="match status" value="1"/>
</dbReference>
<dbReference type="Pfam" id="PF14629">
    <property type="entry name" value="ORC4_C"/>
    <property type="match status" value="1"/>
</dbReference>
<feature type="compositionally biased region" description="Low complexity" evidence="6">
    <location>
        <begin position="417"/>
        <end position="443"/>
    </location>
</feature>
<reference evidence="9" key="1">
    <citation type="journal article" date="2017" name="Genome Announc.">
        <title>Genome sequences of Cyberlindnera fabianii 65, Pichia kudriavzevii 129, and Saccharomyces cerevisiae 131 isolated from fermented masau fruits in Zimbabwe.</title>
        <authorList>
            <person name="van Rijswijck I.M.H."/>
            <person name="Derks M.F.L."/>
            <person name="Abee T."/>
            <person name="de Ridder D."/>
            <person name="Smid E.J."/>
        </authorList>
    </citation>
    <scope>NUCLEOTIDE SEQUENCE [LARGE SCALE GENOMIC DNA]</scope>
    <source>
        <strain evidence="9">65</strain>
    </source>
</reference>
<dbReference type="VEuPathDB" id="FungiDB:BON22_4883"/>
<keyword evidence="5" id="KW-0539">Nucleus</keyword>
<dbReference type="STRING" id="36022.A0A1V2L059"/>
<feature type="region of interest" description="Disordered" evidence="6">
    <location>
        <begin position="35"/>
        <end position="104"/>
    </location>
</feature>
<dbReference type="GO" id="GO:0005664">
    <property type="term" value="C:nuclear origin of replication recognition complex"/>
    <property type="evidence" value="ECO:0007669"/>
    <property type="project" value="TreeGrafter"/>
</dbReference>
<comment type="similarity">
    <text evidence="2">Belongs to the ORC4 family.</text>
</comment>
<dbReference type="Gene3D" id="3.40.50.300">
    <property type="entry name" value="P-loop containing nucleotide triphosphate hydrolases"/>
    <property type="match status" value="1"/>
</dbReference>
<comment type="caution">
    <text evidence="8">The sequence shown here is derived from an EMBL/GenBank/DDBJ whole genome shotgun (WGS) entry which is preliminary data.</text>
</comment>
<dbReference type="SUPFAM" id="SSF52540">
    <property type="entry name" value="P-loop containing nucleoside triphosphate hydrolases"/>
    <property type="match status" value="1"/>
</dbReference>
<sequence length="934" mass="104917">MESKSKDSPDRLRMESDFVGEFGEMRRSNIIASGNTIITDSKKQDPLKAIKLIPPTKGKEDNPIIYLSSSESEPEPSQQTKQPNLEPQVSREEVPSSSRTIPLVRNSIPDLQEIPLSKIPLLNTSSKKTKSASHALMDNIPLKLPKLIKIEDSPSEFPQVNTQPTSIQTNTKVPQASHSIPLISGSRLPASPWGTTHEKQGSMKFSVPLIPASRTLTREDSNEQKDDADYDEDDDEEVTPEPTSSLKRSRGRPRKQPSTSPPTQLPANPPTQPRKRGRPPKSTTPDQPIVKRKRGRPPKSQSPAIVETPVQETVRKATPILIPLITKRDTSNTPSDASMADQSTVYPLMADKSMTDTRASPEADVSEIEDSDKESVDQFFDAVQSQEDGLREAQVTEPQRLHRGRGRPPKNPKSVDSIIIGTSGTKSTKSAKPPKASKQSIKPTRPSKVDRPEDTVTLSNKGRPTNGTRDSTTPAPEDVGIVVNTTQIQTLKRKLLTKLMNRDSDLEPYGLDDKIVEFEKLLTSAIKNGESSSCVVFGPHNSGKTCAFQSALKRVRSGLKDDEDFMYININGLAQDDDKFAVRAIAEQLDREISRIYKFSLKDLEAKELLSRKSITNTFSNVLKVLDDEISLGDSSMAKIRYPIVFSIDEVDVFANQSRQTLLYNLFDLAENSSVPVCVVCFTSKFTFKELLEKRVRSRFSQRTINFRRFSQDKFIEVCRKSLSVDNPENEYEEEWNRDIAELISENTAIRQAIIYNHLSQGNIREFQNRCIYPVSKLSLEQPRLVVKLFSTYAQNQSRASYVRTINTLSDLEMFLLVSAARVIAKTDMSWVNLNIVYEEYTAQVKAQQREVTSSTGFGAVATTGFKVWSKESCKHPWETLRDMGLLTLPGSGMNRSEFSNSSFETRMWQVELTLDELRRIVHTHKPVKPWTRL</sequence>
<proteinExistence type="inferred from homology"/>
<protein>
    <submittedName>
        <fullName evidence="8">Origin recognition complex subunit 4</fullName>
    </submittedName>
</protein>
<dbReference type="OMA" id="NMAYDEY"/>
<feature type="compositionally biased region" description="Pro residues" evidence="6">
    <location>
        <begin position="259"/>
        <end position="272"/>
    </location>
</feature>
<name>A0A1V2L059_CYBFA</name>
<dbReference type="PANTHER" id="PTHR12087">
    <property type="entry name" value="ORIGIN RECOGNITION COMPLEX SUBUNIT 4"/>
    <property type="match status" value="1"/>
</dbReference>
<gene>
    <name evidence="8" type="ORF">BON22_4883</name>
</gene>
<feature type="domain" description="Origin recognition complex subunit 4 C-terminal" evidence="7">
    <location>
        <begin position="717"/>
        <end position="922"/>
    </location>
</feature>
<evidence type="ECO:0000256" key="5">
    <source>
        <dbReference type="ARBA" id="ARBA00023242"/>
    </source>
</evidence>
<dbReference type="SMART" id="SM00384">
    <property type="entry name" value="AT_hook"/>
    <property type="match status" value="4"/>
</dbReference>
<organism evidence="8 9">
    <name type="scientific">Cyberlindnera fabianii</name>
    <name type="common">Yeast</name>
    <name type="synonym">Hansenula fabianii</name>
    <dbReference type="NCBI Taxonomy" id="36022"/>
    <lineage>
        <taxon>Eukaryota</taxon>
        <taxon>Fungi</taxon>
        <taxon>Dikarya</taxon>
        <taxon>Ascomycota</taxon>
        <taxon>Saccharomycotina</taxon>
        <taxon>Saccharomycetes</taxon>
        <taxon>Phaffomycetales</taxon>
        <taxon>Phaffomycetaceae</taxon>
        <taxon>Cyberlindnera</taxon>
    </lineage>
</organism>
<evidence type="ECO:0000313" key="9">
    <source>
        <dbReference type="Proteomes" id="UP000189513"/>
    </source>
</evidence>
<evidence type="ECO:0000313" key="8">
    <source>
        <dbReference type="EMBL" id="ONH65289.1"/>
    </source>
</evidence>
<dbReference type="PRINTS" id="PR00929">
    <property type="entry name" value="ATHOOK"/>
</dbReference>
<keyword evidence="9" id="KW-1185">Reference proteome</keyword>
<evidence type="ECO:0000256" key="3">
    <source>
        <dbReference type="ARBA" id="ARBA00022705"/>
    </source>
</evidence>
<feature type="compositionally biased region" description="Basic residues" evidence="6">
    <location>
        <begin position="401"/>
        <end position="410"/>
    </location>
</feature>
<dbReference type="InterPro" id="IPR017956">
    <property type="entry name" value="AT_hook_DNA-bd_motif"/>
</dbReference>
<feature type="compositionally biased region" description="Polar residues" evidence="6">
    <location>
        <begin position="456"/>
        <end position="474"/>
    </location>
</feature>
<evidence type="ECO:0000256" key="6">
    <source>
        <dbReference type="SAM" id="MobiDB-lite"/>
    </source>
</evidence>
<dbReference type="InterPro" id="IPR032705">
    <property type="entry name" value="ORC4_C"/>
</dbReference>
<evidence type="ECO:0000259" key="7">
    <source>
        <dbReference type="Pfam" id="PF14629"/>
    </source>
</evidence>
<evidence type="ECO:0000256" key="4">
    <source>
        <dbReference type="ARBA" id="ARBA00023125"/>
    </source>
</evidence>
<dbReference type="Proteomes" id="UP000189513">
    <property type="component" value="Unassembled WGS sequence"/>
</dbReference>